<dbReference type="AlphaFoldDB" id="A0AAF0Y287"/>
<keyword evidence="10" id="KW-0498">Mitosis</keyword>
<dbReference type="GO" id="GO:0051301">
    <property type="term" value="P:cell division"/>
    <property type="evidence" value="ECO:0007669"/>
    <property type="project" value="UniProtKB-KW"/>
</dbReference>
<evidence type="ECO:0000256" key="2">
    <source>
        <dbReference type="ARBA" id="ARBA00004186"/>
    </source>
</evidence>
<keyword evidence="15" id="KW-0137">Centromere</keyword>
<dbReference type="GO" id="GO:0072686">
    <property type="term" value="C:mitotic spindle"/>
    <property type="evidence" value="ECO:0007669"/>
    <property type="project" value="InterPro"/>
</dbReference>
<dbReference type="EMBL" id="CP086715">
    <property type="protein sequence ID" value="WOO78730.1"/>
    <property type="molecule type" value="Genomic_DNA"/>
</dbReference>
<gene>
    <name evidence="17" type="primary">dad4</name>
    <name evidence="17" type="ORF">LOC62_02G002269</name>
</gene>
<evidence type="ECO:0000256" key="6">
    <source>
        <dbReference type="ARBA" id="ARBA00022454"/>
    </source>
</evidence>
<dbReference type="GO" id="GO:0005874">
    <property type="term" value="C:microtubule"/>
    <property type="evidence" value="ECO:0007669"/>
    <property type="project" value="UniProtKB-KW"/>
</dbReference>
<evidence type="ECO:0000256" key="10">
    <source>
        <dbReference type="ARBA" id="ARBA00022776"/>
    </source>
</evidence>
<sequence length="75" mass="8338">MQAMENPHEIEQAILLERIIGNVVKCNEAVAEMNLCIKDFIDSSTSVLIAAKLVDNYNDNAAYYLGKVDKLPEPV</sequence>
<evidence type="ECO:0000256" key="7">
    <source>
        <dbReference type="ARBA" id="ARBA00022490"/>
    </source>
</evidence>
<dbReference type="GO" id="GO:0042729">
    <property type="term" value="C:DASH complex"/>
    <property type="evidence" value="ECO:0007669"/>
    <property type="project" value="InterPro"/>
</dbReference>
<protein>
    <recommendedName>
        <fullName evidence="5">DASH complex subunit DAD4</fullName>
    </recommendedName>
    <alternativeName>
        <fullName evidence="16">Outer kinetochore protein DAD4</fullName>
    </alternativeName>
</protein>
<evidence type="ECO:0000256" key="4">
    <source>
        <dbReference type="ARBA" id="ARBA00009754"/>
    </source>
</evidence>
<evidence type="ECO:0000256" key="12">
    <source>
        <dbReference type="ARBA" id="ARBA00023212"/>
    </source>
</evidence>
<evidence type="ECO:0000313" key="17">
    <source>
        <dbReference type="EMBL" id="WOO78730.1"/>
    </source>
</evidence>
<dbReference type="Proteomes" id="UP000827549">
    <property type="component" value="Chromosome 2"/>
</dbReference>
<comment type="similarity">
    <text evidence="4">Belongs to the DASH complex DAD4 family.</text>
</comment>
<dbReference type="GeneID" id="87805517"/>
<keyword evidence="6" id="KW-0158">Chromosome</keyword>
<evidence type="ECO:0000256" key="16">
    <source>
        <dbReference type="ARBA" id="ARBA00030569"/>
    </source>
</evidence>
<keyword evidence="18" id="KW-1185">Reference proteome</keyword>
<evidence type="ECO:0000256" key="15">
    <source>
        <dbReference type="ARBA" id="ARBA00023328"/>
    </source>
</evidence>
<evidence type="ECO:0000256" key="1">
    <source>
        <dbReference type="ARBA" id="ARBA00004123"/>
    </source>
</evidence>
<dbReference type="PANTHER" id="PTHR28222:SF1">
    <property type="entry name" value="DASH COMPLEX SUBUNIT DAD4"/>
    <property type="match status" value="1"/>
</dbReference>
<organism evidence="17 18">
    <name type="scientific">Vanrija pseudolonga</name>
    <dbReference type="NCBI Taxonomy" id="143232"/>
    <lineage>
        <taxon>Eukaryota</taxon>
        <taxon>Fungi</taxon>
        <taxon>Dikarya</taxon>
        <taxon>Basidiomycota</taxon>
        <taxon>Agaricomycotina</taxon>
        <taxon>Tremellomycetes</taxon>
        <taxon>Trichosporonales</taxon>
        <taxon>Trichosporonaceae</taxon>
        <taxon>Vanrija</taxon>
    </lineage>
</organism>
<evidence type="ECO:0000256" key="8">
    <source>
        <dbReference type="ARBA" id="ARBA00022618"/>
    </source>
</evidence>
<dbReference type="PANTHER" id="PTHR28222">
    <property type="entry name" value="DASH COMPLEX SUBUNIT DAD4"/>
    <property type="match status" value="1"/>
</dbReference>
<evidence type="ECO:0000256" key="3">
    <source>
        <dbReference type="ARBA" id="ARBA00004629"/>
    </source>
</evidence>
<dbReference type="InterPro" id="IPR013959">
    <property type="entry name" value="DASH_Dad4"/>
</dbReference>
<dbReference type="RefSeq" id="XP_062624762.1">
    <property type="nucleotide sequence ID" value="XM_062768778.1"/>
</dbReference>
<keyword evidence="9" id="KW-0493">Microtubule</keyword>
<keyword evidence="8" id="KW-0132">Cell division</keyword>
<keyword evidence="11" id="KW-0995">Kinetochore</keyword>
<proteinExistence type="inferred from homology"/>
<keyword evidence="12" id="KW-0206">Cytoskeleton</keyword>
<keyword evidence="7" id="KW-0963">Cytoplasm</keyword>
<comment type="subcellular location">
    <subcellularLocation>
        <location evidence="3">Chromosome</location>
        <location evidence="3">Centromere</location>
        <location evidence="3">Kinetochore</location>
    </subcellularLocation>
    <subcellularLocation>
        <location evidence="2">Cytoplasm</location>
        <location evidence="2">Cytoskeleton</location>
        <location evidence="2">Spindle</location>
    </subcellularLocation>
    <subcellularLocation>
        <location evidence="1">Nucleus</location>
    </subcellularLocation>
</comment>
<evidence type="ECO:0000256" key="13">
    <source>
        <dbReference type="ARBA" id="ARBA00023242"/>
    </source>
</evidence>
<dbReference type="Pfam" id="PF08650">
    <property type="entry name" value="DASH_Dad4"/>
    <property type="match status" value="1"/>
</dbReference>
<keyword evidence="14" id="KW-0131">Cell cycle</keyword>
<dbReference type="GO" id="GO:0008608">
    <property type="term" value="P:attachment of spindle microtubules to kinetochore"/>
    <property type="evidence" value="ECO:0007669"/>
    <property type="project" value="InterPro"/>
</dbReference>
<evidence type="ECO:0000313" key="18">
    <source>
        <dbReference type="Proteomes" id="UP000827549"/>
    </source>
</evidence>
<reference evidence="17" key="1">
    <citation type="submission" date="2023-10" db="EMBL/GenBank/DDBJ databases">
        <authorList>
            <person name="Noh H."/>
        </authorList>
    </citation>
    <scope>NUCLEOTIDE SEQUENCE</scope>
    <source>
        <strain evidence="17">DUCC4014</strain>
    </source>
</reference>
<keyword evidence="13" id="KW-0539">Nucleus</keyword>
<evidence type="ECO:0000256" key="11">
    <source>
        <dbReference type="ARBA" id="ARBA00022838"/>
    </source>
</evidence>
<accession>A0AAF0Y287</accession>
<name>A0AAF0Y287_9TREE</name>
<evidence type="ECO:0000256" key="5">
    <source>
        <dbReference type="ARBA" id="ARBA00020259"/>
    </source>
</evidence>
<evidence type="ECO:0000256" key="14">
    <source>
        <dbReference type="ARBA" id="ARBA00023306"/>
    </source>
</evidence>
<evidence type="ECO:0000256" key="9">
    <source>
        <dbReference type="ARBA" id="ARBA00022701"/>
    </source>
</evidence>